<evidence type="ECO:0000256" key="7">
    <source>
        <dbReference type="ARBA" id="ARBA00022692"/>
    </source>
</evidence>
<keyword evidence="8 17" id="KW-0732">Signal</keyword>
<dbReference type="AlphaFoldDB" id="A0A5N7AJ39"/>
<feature type="transmembrane region" description="Helical" evidence="16">
    <location>
        <begin position="263"/>
        <end position="288"/>
    </location>
</feature>
<gene>
    <name evidence="19" type="ORF">BDV27DRAFT_152844</name>
</gene>
<evidence type="ECO:0000256" key="12">
    <source>
        <dbReference type="ARBA" id="ARBA00023288"/>
    </source>
</evidence>
<dbReference type="InterPro" id="IPR052337">
    <property type="entry name" value="SAT4-like"/>
</dbReference>
<feature type="chain" id="PRO_5024873610" description="CFEM domain-containing protein" evidence="17">
    <location>
        <begin position="26"/>
        <end position="513"/>
    </location>
</feature>
<evidence type="ECO:0000256" key="14">
    <source>
        <dbReference type="PROSITE-ProRule" id="PRU01356"/>
    </source>
</evidence>
<dbReference type="GO" id="GO:0046872">
    <property type="term" value="F:metal ion binding"/>
    <property type="evidence" value="ECO:0007669"/>
    <property type="project" value="UniProtKB-UniRule"/>
</dbReference>
<evidence type="ECO:0000256" key="6">
    <source>
        <dbReference type="ARBA" id="ARBA00022622"/>
    </source>
</evidence>
<feature type="domain" description="CFEM" evidence="18">
    <location>
        <begin position="12"/>
        <end position="123"/>
    </location>
</feature>
<feature type="disulfide bond" evidence="14">
    <location>
        <begin position="63"/>
        <end position="96"/>
    </location>
</feature>
<evidence type="ECO:0000256" key="15">
    <source>
        <dbReference type="SAM" id="MobiDB-lite"/>
    </source>
</evidence>
<organism evidence="19 20">
    <name type="scientific">Aspergillus caelatus</name>
    <dbReference type="NCBI Taxonomy" id="61420"/>
    <lineage>
        <taxon>Eukaryota</taxon>
        <taxon>Fungi</taxon>
        <taxon>Dikarya</taxon>
        <taxon>Ascomycota</taxon>
        <taxon>Pezizomycotina</taxon>
        <taxon>Eurotiomycetes</taxon>
        <taxon>Eurotiomycetidae</taxon>
        <taxon>Eurotiales</taxon>
        <taxon>Aspergillaceae</taxon>
        <taxon>Aspergillus</taxon>
        <taxon>Aspergillus subgen. Circumdati</taxon>
    </lineage>
</organism>
<dbReference type="EMBL" id="ML737571">
    <property type="protein sequence ID" value="KAE8369765.1"/>
    <property type="molecule type" value="Genomic_DNA"/>
</dbReference>
<evidence type="ECO:0000313" key="19">
    <source>
        <dbReference type="EMBL" id="KAE8369765.1"/>
    </source>
</evidence>
<evidence type="ECO:0000256" key="16">
    <source>
        <dbReference type="SAM" id="Phobius"/>
    </source>
</evidence>
<dbReference type="Pfam" id="PF20684">
    <property type="entry name" value="Fung_rhodopsin"/>
    <property type="match status" value="1"/>
</dbReference>
<feature type="binding site" description="axial binding residue" evidence="14">
    <location>
        <position position="58"/>
    </location>
    <ligand>
        <name>heme</name>
        <dbReference type="ChEBI" id="CHEBI:30413"/>
    </ligand>
    <ligandPart>
        <name>Fe</name>
        <dbReference type="ChEBI" id="CHEBI:18248"/>
    </ligandPart>
</feature>
<sequence length="513" mass="57010">MRPSTVAVLVFSLWSLLGLNSIVAAQRINGSYHPEDISPCALACLQGAIPLSHCELSDIECQCEDKEFIKHASACAVKTCKLEDLMQLVRGDAAQCNRSDKNHHRLMIALAITTPTITYTVIILRILSRLWTVRKLWWDDWMHILAGVFAIPLSIFGNFCVSQGFGLHLYDIKVESLTQITDLFFWWYMCQVFWPFTVFFVKMSILLLYLRIFPIALFRRFDFLCIGFLIVSFLVTTPMAIWQCRPLRAAWDYDIDNARCLKIASVAYANASLNIITEVLILILPLPVLRTLHVPRRKKIALISVFSVGIMYNLPNPPNKAQTRILTISEKLNRVIGIASARMPALGKMGTYHDPPYSQAPAFLLSCVEAAMAHVCAAAPVIYTTIVQIKRAHGKGSQSSPSTSREGQAGSDQAGGSGHSRRKSQAAIYSSLHMSDVAIMGRGWMQSQRRSRGCAPSAHHLEHAHSAYYSDPELAASPRPGLVRMGTSRGSCGSTGVLTLFPTPEIDDRIEEV</sequence>
<feature type="compositionally biased region" description="Polar residues" evidence="15">
    <location>
        <begin position="396"/>
        <end position="406"/>
    </location>
</feature>
<comment type="similarity">
    <text evidence="13">Belongs to the SAT4 family.</text>
</comment>
<keyword evidence="5" id="KW-0964">Secreted</keyword>
<dbReference type="GeneID" id="43656105"/>
<keyword evidence="6" id="KW-0336">GPI-anchor</keyword>
<keyword evidence="14" id="KW-0349">Heme</keyword>
<keyword evidence="14" id="KW-0479">Metal-binding</keyword>
<evidence type="ECO:0000256" key="4">
    <source>
        <dbReference type="ARBA" id="ARBA00010031"/>
    </source>
</evidence>
<dbReference type="PANTHER" id="PTHR33048">
    <property type="entry name" value="PTH11-LIKE INTEGRAL MEMBRANE PROTEIN (AFU_ORTHOLOGUE AFUA_5G11245)"/>
    <property type="match status" value="1"/>
</dbReference>
<comment type="subcellular location">
    <subcellularLocation>
        <location evidence="2">Membrane</location>
        <topology evidence="2">Lipid-anchor</topology>
        <topology evidence="2">GPI-anchor</topology>
    </subcellularLocation>
    <subcellularLocation>
        <location evidence="1">Membrane</location>
        <topology evidence="1">Multi-pass membrane protein</topology>
    </subcellularLocation>
    <subcellularLocation>
        <location evidence="3">Secreted</location>
    </subcellularLocation>
</comment>
<evidence type="ECO:0000256" key="2">
    <source>
        <dbReference type="ARBA" id="ARBA00004589"/>
    </source>
</evidence>
<feature type="disulfide bond" evidence="14">
    <location>
        <begin position="44"/>
        <end position="75"/>
    </location>
</feature>
<evidence type="ECO:0000256" key="1">
    <source>
        <dbReference type="ARBA" id="ARBA00004141"/>
    </source>
</evidence>
<feature type="transmembrane region" description="Helical" evidence="16">
    <location>
        <begin position="221"/>
        <end position="243"/>
    </location>
</feature>
<evidence type="ECO:0000256" key="13">
    <source>
        <dbReference type="ARBA" id="ARBA00038359"/>
    </source>
</evidence>
<evidence type="ECO:0000256" key="5">
    <source>
        <dbReference type="ARBA" id="ARBA00022525"/>
    </source>
</evidence>
<evidence type="ECO:0000256" key="10">
    <source>
        <dbReference type="ARBA" id="ARBA00023136"/>
    </source>
</evidence>
<feature type="signal peptide" evidence="17">
    <location>
        <begin position="1"/>
        <end position="25"/>
    </location>
</feature>
<reference evidence="19 20" key="1">
    <citation type="submission" date="2019-04" db="EMBL/GenBank/DDBJ databases">
        <title>Friends and foes A comparative genomics studyof 23 Aspergillus species from section Flavi.</title>
        <authorList>
            <consortium name="DOE Joint Genome Institute"/>
            <person name="Kjaerbolling I."/>
            <person name="Vesth T."/>
            <person name="Frisvad J.C."/>
            <person name="Nybo J.L."/>
            <person name="Theobald S."/>
            <person name="Kildgaard S."/>
            <person name="Isbrandt T."/>
            <person name="Kuo A."/>
            <person name="Sato A."/>
            <person name="Lyhne E.K."/>
            <person name="Kogle M.E."/>
            <person name="Wiebenga A."/>
            <person name="Kun R.S."/>
            <person name="Lubbers R.J."/>
            <person name="Makela M.R."/>
            <person name="Barry K."/>
            <person name="Chovatia M."/>
            <person name="Clum A."/>
            <person name="Daum C."/>
            <person name="Haridas S."/>
            <person name="He G."/>
            <person name="LaButti K."/>
            <person name="Lipzen A."/>
            <person name="Mondo S."/>
            <person name="Riley R."/>
            <person name="Salamov A."/>
            <person name="Simmons B.A."/>
            <person name="Magnuson J.K."/>
            <person name="Henrissat B."/>
            <person name="Mortensen U.H."/>
            <person name="Larsen T.O."/>
            <person name="Devries R.P."/>
            <person name="Grigoriev I.V."/>
            <person name="Machida M."/>
            <person name="Baker S.E."/>
            <person name="Andersen M.R."/>
        </authorList>
    </citation>
    <scope>NUCLEOTIDE SEQUENCE [LARGE SCALE GENOMIC DNA]</scope>
    <source>
        <strain evidence="19 20">CBS 763.97</strain>
    </source>
</reference>
<keyword evidence="12" id="KW-0449">Lipoprotein</keyword>
<dbReference type="PANTHER" id="PTHR33048:SF47">
    <property type="entry name" value="INTEGRAL MEMBRANE PROTEIN-RELATED"/>
    <property type="match status" value="1"/>
</dbReference>
<feature type="transmembrane region" description="Helical" evidence="16">
    <location>
        <begin position="144"/>
        <end position="165"/>
    </location>
</feature>
<comment type="similarity">
    <text evidence="4">Belongs to the RBT5 family.</text>
</comment>
<feature type="transmembrane region" description="Helical" evidence="16">
    <location>
        <begin position="106"/>
        <end position="124"/>
    </location>
</feature>
<keyword evidence="10 16" id="KW-0472">Membrane</keyword>
<keyword evidence="14" id="KW-0408">Iron</keyword>
<keyword evidence="11 14" id="KW-1015">Disulfide bond</keyword>
<proteinExistence type="inferred from homology"/>
<dbReference type="Proteomes" id="UP000326268">
    <property type="component" value="Unassembled WGS sequence"/>
</dbReference>
<accession>A0A5N7AJ39</accession>
<feature type="region of interest" description="Disordered" evidence="15">
    <location>
        <begin position="394"/>
        <end position="425"/>
    </location>
</feature>
<evidence type="ECO:0000259" key="18">
    <source>
        <dbReference type="PROSITE" id="PS52012"/>
    </source>
</evidence>
<dbReference type="InterPro" id="IPR008427">
    <property type="entry name" value="Extracellular_membr_CFEM_dom"/>
</dbReference>
<evidence type="ECO:0000313" key="20">
    <source>
        <dbReference type="Proteomes" id="UP000326268"/>
    </source>
</evidence>
<dbReference type="RefSeq" id="XP_031932846.1">
    <property type="nucleotide sequence ID" value="XM_032071659.1"/>
</dbReference>
<dbReference type="InterPro" id="IPR049326">
    <property type="entry name" value="Rhodopsin_dom_fungi"/>
</dbReference>
<keyword evidence="6" id="KW-0325">Glycoprotein</keyword>
<feature type="transmembrane region" description="Helical" evidence="16">
    <location>
        <begin position="185"/>
        <end position="209"/>
    </location>
</feature>
<dbReference type="Pfam" id="PF05730">
    <property type="entry name" value="CFEM"/>
    <property type="match status" value="1"/>
</dbReference>
<dbReference type="PROSITE" id="PS52012">
    <property type="entry name" value="CFEM"/>
    <property type="match status" value="1"/>
</dbReference>
<keyword evidence="9 16" id="KW-1133">Transmembrane helix</keyword>
<evidence type="ECO:0000256" key="3">
    <source>
        <dbReference type="ARBA" id="ARBA00004613"/>
    </source>
</evidence>
<keyword evidence="7 16" id="KW-0812">Transmembrane</keyword>
<evidence type="ECO:0000256" key="8">
    <source>
        <dbReference type="ARBA" id="ARBA00022729"/>
    </source>
</evidence>
<keyword evidence="20" id="KW-1185">Reference proteome</keyword>
<dbReference type="GO" id="GO:0005576">
    <property type="term" value="C:extracellular region"/>
    <property type="evidence" value="ECO:0007669"/>
    <property type="project" value="UniProtKB-SubCell"/>
</dbReference>
<evidence type="ECO:0000256" key="17">
    <source>
        <dbReference type="SAM" id="SignalP"/>
    </source>
</evidence>
<dbReference type="GO" id="GO:0098552">
    <property type="term" value="C:side of membrane"/>
    <property type="evidence" value="ECO:0007669"/>
    <property type="project" value="UniProtKB-KW"/>
</dbReference>
<dbReference type="OrthoDB" id="2496787at2759"/>
<evidence type="ECO:0000256" key="9">
    <source>
        <dbReference type="ARBA" id="ARBA00022989"/>
    </source>
</evidence>
<feature type="disulfide bond" evidence="14">
    <location>
        <begin position="54"/>
        <end position="61"/>
    </location>
</feature>
<protein>
    <recommendedName>
        <fullName evidence="18">CFEM domain-containing protein</fullName>
    </recommendedName>
</protein>
<feature type="disulfide bond" evidence="14">
    <location>
        <begin position="40"/>
        <end position="80"/>
    </location>
</feature>
<name>A0A5N7AJ39_9EURO</name>
<evidence type="ECO:0000256" key="11">
    <source>
        <dbReference type="ARBA" id="ARBA00023157"/>
    </source>
</evidence>